<dbReference type="Gene3D" id="3.20.20.80">
    <property type="entry name" value="Glycosidases"/>
    <property type="match status" value="1"/>
</dbReference>
<comment type="caution">
    <text evidence="11">The sequence shown here is derived from an EMBL/GenBank/DDBJ whole genome shotgun (WGS) entry which is preliminary data.</text>
</comment>
<dbReference type="PANTHER" id="PTHR11177">
    <property type="entry name" value="CHITINASE"/>
    <property type="match status" value="1"/>
</dbReference>
<keyword evidence="12" id="KW-1185">Reference proteome</keyword>
<evidence type="ECO:0000256" key="6">
    <source>
        <dbReference type="ARBA" id="ARBA00023326"/>
    </source>
</evidence>
<evidence type="ECO:0000256" key="2">
    <source>
        <dbReference type="ARBA" id="ARBA00022801"/>
    </source>
</evidence>
<dbReference type="SUPFAM" id="SSF51445">
    <property type="entry name" value="(Trans)glycosidases"/>
    <property type="match status" value="1"/>
</dbReference>
<dbReference type="InterPro" id="IPR050314">
    <property type="entry name" value="Glycosyl_Hydrlase_18"/>
</dbReference>
<evidence type="ECO:0000313" key="12">
    <source>
        <dbReference type="Proteomes" id="UP001212841"/>
    </source>
</evidence>
<accession>A0AAD5X750</accession>
<evidence type="ECO:0000256" key="5">
    <source>
        <dbReference type="ARBA" id="ARBA00023295"/>
    </source>
</evidence>
<gene>
    <name evidence="11" type="ORF">HK097_002534</name>
</gene>
<dbReference type="GO" id="GO:0005576">
    <property type="term" value="C:extracellular region"/>
    <property type="evidence" value="ECO:0007669"/>
    <property type="project" value="TreeGrafter"/>
</dbReference>
<organism evidence="11 12">
    <name type="scientific">Rhizophlyctis rosea</name>
    <dbReference type="NCBI Taxonomy" id="64517"/>
    <lineage>
        <taxon>Eukaryota</taxon>
        <taxon>Fungi</taxon>
        <taxon>Fungi incertae sedis</taxon>
        <taxon>Chytridiomycota</taxon>
        <taxon>Chytridiomycota incertae sedis</taxon>
        <taxon>Chytridiomycetes</taxon>
        <taxon>Rhizophlyctidales</taxon>
        <taxon>Rhizophlyctidaceae</taxon>
        <taxon>Rhizophlyctis</taxon>
    </lineage>
</organism>
<feature type="domain" description="GH18" evidence="10">
    <location>
        <begin position="77"/>
        <end position="393"/>
    </location>
</feature>
<dbReference type="AlphaFoldDB" id="A0AAD5X750"/>
<proteinExistence type="inferred from homology"/>
<feature type="region of interest" description="Disordered" evidence="9">
    <location>
        <begin position="45"/>
        <end position="67"/>
    </location>
</feature>
<comment type="similarity">
    <text evidence="8">Belongs to the glycosyl hydrolase 18 family.</text>
</comment>
<dbReference type="InterPro" id="IPR017853">
    <property type="entry name" value="GH"/>
</dbReference>
<evidence type="ECO:0000259" key="10">
    <source>
        <dbReference type="PROSITE" id="PS51910"/>
    </source>
</evidence>
<dbReference type="GO" id="GO:0006032">
    <property type="term" value="P:chitin catabolic process"/>
    <property type="evidence" value="ECO:0007669"/>
    <property type="project" value="UniProtKB-KW"/>
</dbReference>
<keyword evidence="3" id="KW-0146">Chitin degradation</keyword>
<dbReference type="Proteomes" id="UP001212841">
    <property type="component" value="Unassembled WGS sequence"/>
</dbReference>
<dbReference type="PROSITE" id="PS51910">
    <property type="entry name" value="GH18_2"/>
    <property type="match status" value="1"/>
</dbReference>
<dbReference type="PANTHER" id="PTHR11177:SF317">
    <property type="entry name" value="CHITINASE 12-RELATED"/>
    <property type="match status" value="1"/>
</dbReference>
<dbReference type="InterPro" id="IPR001223">
    <property type="entry name" value="Glyco_hydro18_cat"/>
</dbReference>
<evidence type="ECO:0000256" key="4">
    <source>
        <dbReference type="ARBA" id="ARBA00023277"/>
    </source>
</evidence>
<dbReference type="Pfam" id="PF00704">
    <property type="entry name" value="Glyco_hydro_18"/>
    <property type="match status" value="1"/>
</dbReference>
<evidence type="ECO:0000256" key="8">
    <source>
        <dbReference type="RuleBase" id="RU004453"/>
    </source>
</evidence>
<dbReference type="PROSITE" id="PS01095">
    <property type="entry name" value="GH18_1"/>
    <property type="match status" value="1"/>
</dbReference>
<dbReference type="SMART" id="SM00636">
    <property type="entry name" value="Glyco_18"/>
    <property type="match status" value="1"/>
</dbReference>
<sequence length="393" mass="42480">MEDAFAMWISVAHTHSEPQTITVGPPQTTVVRAAVTLHLVPAGVTQLSPQHPQHPQRPRQLADQRLPPPFCPARRAKHLLPPLRPPVPPHHALQMDHSLSDTAFAMPEANGTLSWEGPNLSRFAVEAKKAGTKVLVAFGGWSGSYGFSRMVANTTTRRIFVNNAVGIVNSNALDGVDLDWEYPGSAGETNNFNASSDVRNFLTLLQDLRLALGPAKLITAAVAGQTWQINGIPATNLSSHAAYFDFINLMNYDNVGAWVSRTGHDSSVQSNDAGVANWVAAGFPRSKIVTGYPFYAKIAGEVAKNSTTKGLNAAYTGYVSPYISYAELKPVLAAGNYSRSWDVGAESAWWWSSCLGRFVTAPDAQSAWSRGRLARSQGLKGVMVWEIGQDDEG</sequence>
<keyword evidence="6" id="KW-0624">Polysaccharide degradation</keyword>
<reference evidence="11" key="1">
    <citation type="submission" date="2020-05" db="EMBL/GenBank/DDBJ databases">
        <title>Phylogenomic resolution of chytrid fungi.</title>
        <authorList>
            <person name="Stajich J.E."/>
            <person name="Amses K."/>
            <person name="Simmons R."/>
            <person name="Seto K."/>
            <person name="Myers J."/>
            <person name="Bonds A."/>
            <person name="Quandt C.A."/>
            <person name="Barry K."/>
            <person name="Liu P."/>
            <person name="Grigoriev I."/>
            <person name="Longcore J.E."/>
            <person name="James T.Y."/>
        </authorList>
    </citation>
    <scope>NUCLEOTIDE SEQUENCE</scope>
    <source>
        <strain evidence="11">JEL0318</strain>
    </source>
</reference>
<protein>
    <recommendedName>
        <fullName evidence="10">GH18 domain-containing protein</fullName>
    </recommendedName>
</protein>
<dbReference type="GO" id="GO:0000272">
    <property type="term" value="P:polysaccharide catabolic process"/>
    <property type="evidence" value="ECO:0007669"/>
    <property type="project" value="UniProtKB-KW"/>
</dbReference>
<dbReference type="GO" id="GO:0008061">
    <property type="term" value="F:chitin binding"/>
    <property type="evidence" value="ECO:0007669"/>
    <property type="project" value="InterPro"/>
</dbReference>
<dbReference type="InterPro" id="IPR001579">
    <property type="entry name" value="Glyco_hydro_18_chit_AS"/>
</dbReference>
<keyword evidence="5 7" id="KW-0326">Glycosidase</keyword>
<dbReference type="InterPro" id="IPR011583">
    <property type="entry name" value="Chitinase_II/V-like_cat"/>
</dbReference>
<evidence type="ECO:0000256" key="9">
    <source>
        <dbReference type="SAM" id="MobiDB-lite"/>
    </source>
</evidence>
<keyword evidence="4" id="KW-0119">Carbohydrate metabolism</keyword>
<dbReference type="GO" id="GO:0008843">
    <property type="term" value="F:endochitinase activity"/>
    <property type="evidence" value="ECO:0007669"/>
    <property type="project" value="UniProtKB-EC"/>
</dbReference>
<evidence type="ECO:0000313" key="11">
    <source>
        <dbReference type="EMBL" id="KAJ3054154.1"/>
    </source>
</evidence>
<comment type="catalytic activity">
    <reaction evidence="1">
        <text>Random endo-hydrolysis of N-acetyl-beta-D-glucosaminide (1-&gt;4)-beta-linkages in chitin and chitodextrins.</text>
        <dbReference type="EC" id="3.2.1.14"/>
    </reaction>
</comment>
<dbReference type="EMBL" id="JADGJD010000155">
    <property type="protein sequence ID" value="KAJ3054154.1"/>
    <property type="molecule type" value="Genomic_DNA"/>
</dbReference>
<keyword evidence="2 7" id="KW-0378">Hydrolase</keyword>
<evidence type="ECO:0000256" key="7">
    <source>
        <dbReference type="RuleBase" id="RU000489"/>
    </source>
</evidence>
<evidence type="ECO:0000256" key="3">
    <source>
        <dbReference type="ARBA" id="ARBA00023024"/>
    </source>
</evidence>
<name>A0AAD5X750_9FUNG</name>
<evidence type="ECO:0000256" key="1">
    <source>
        <dbReference type="ARBA" id="ARBA00000822"/>
    </source>
</evidence>